<organism evidence="1 2">
    <name type="scientific">Thiocystis violascens (strain ATCC 17096 / DSM 198 / 6111)</name>
    <name type="common">Chromatium violascens</name>
    <dbReference type="NCBI Taxonomy" id="765911"/>
    <lineage>
        <taxon>Bacteria</taxon>
        <taxon>Pseudomonadati</taxon>
        <taxon>Pseudomonadota</taxon>
        <taxon>Gammaproteobacteria</taxon>
        <taxon>Chromatiales</taxon>
        <taxon>Chromatiaceae</taxon>
        <taxon>Thiocystis</taxon>
    </lineage>
</organism>
<dbReference type="KEGG" id="tvi:Thivi_2429"/>
<reference evidence="1 2" key="1">
    <citation type="submission" date="2012-06" db="EMBL/GenBank/DDBJ databases">
        <title>Complete sequence of Thiocystis violascens DSM 198.</title>
        <authorList>
            <consortium name="US DOE Joint Genome Institute"/>
            <person name="Lucas S."/>
            <person name="Han J."/>
            <person name="Lapidus A."/>
            <person name="Cheng J.-F."/>
            <person name="Goodwin L."/>
            <person name="Pitluck S."/>
            <person name="Peters L."/>
            <person name="Ovchinnikova G."/>
            <person name="Teshima H."/>
            <person name="Detter J.C."/>
            <person name="Han C."/>
            <person name="Tapia R."/>
            <person name="Land M."/>
            <person name="Hauser L."/>
            <person name="Kyrpides N."/>
            <person name="Ivanova N."/>
            <person name="Pagani I."/>
            <person name="Vogl K."/>
            <person name="Liu Z."/>
            <person name="Frigaard N.-U."/>
            <person name="Bryant D."/>
            <person name="Woyke T."/>
        </authorList>
    </citation>
    <scope>NUCLEOTIDE SEQUENCE [LARGE SCALE GENOMIC DNA]</scope>
    <source>
        <strain evidence="2">ATCC 17096 / DSM 198 / 6111</strain>
    </source>
</reference>
<name>I3YBK3_THIV6</name>
<dbReference type="RefSeq" id="WP_014778816.1">
    <property type="nucleotide sequence ID" value="NC_018012.1"/>
</dbReference>
<dbReference type="HOGENOM" id="CLU_1383628_0_0_6"/>
<dbReference type="eggNOG" id="ENOG5030DR2">
    <property type="taxonomic scope" value="Bacteria"/>
</dbReference>
<sequence>MIPRAPDDLKRSVVGIPVHERWVADLGIRGYASFASPASILRLFRAEAGRAIVLSRRLPREQASRIVTIRRFPGIEDSSRHWSVYMTLDHLAMVNTAITALLHAMCSGCDHEIEIQNEDVWPHADVGSDRIQALGATVERYSRLIERLGPLNARARHPHPWFGPLTARQWHALAAIHNRTHRIQIEKIVRRLN</sequence>
<gene>
    <name evidence="1" type="ordered locus">Thivi_2429</name>
</gene>
<evidence type="ECO:0000313" key="1">
    <source>
        <dbReference type="EMBL" id="AFL74371.1"/>
    </source>
</evidence>
<dbReference type="AlphaFoldDB" id="I3YBK3"/>
<protein>
    <submittedName>
        <fullName evidence="1">Uncharacterized protein</fullName>
    </submittedName>
</protein>
<dbReference type="SUPFAM" id="SSF109854">
    <property type="entry name" value="DinB/YfiT-like putative metalloenzymes"/>
    <property type="match status" value="1"/>
</dbReference>
<evidence type="ECO:0000313" key="2">
    <source>
        <dbReference type="Proteomes" id="UP000006062"/>
    </source>
</evidence>
<proteinExistence type="predicted"/>
<keyword evidence="2" id="KW-1185">Reference proteome</keyword>
<dbReference type="STRING" id="765911.Thivi_2429"/>
<dbReference type="InterPro" id="IPR034660">
    <property type="entry name" value="DinB/YfiT-like"/>
</dbReference>
<dbReference type="Gene3D" id="1.20.120.450">
    <property type="entry name" value="dinb family like domain"/>
    <property type="match status" value="1"/>
</dbReference>
<dbReference type="EMBL" id="CP003154">
    <property type="protein sequence ID" value="AFL74371.1"/>
    <property type="molecule type" value="Genomic_DNA"/>
</dbReference>
<dbReference type="Proteomes" id="UP000006062">
    <property type="component" value="Chromosome"/>
</dbReference>
<dbReference type="OrthoDB" id="9181047at2"/>
<accession>I3YBK3</accession>